<gene>
    <name evidence="1" type="ORF">CRENPOLYSF1_530031</name>
</gene>
<evidence type="ECO:0000313" key="1">
    <source>
        <dbReference type="EMBL" id="SJM94344.1"/>
    </source>
</evidence>
<evidence type="ECO:0000313" key="2">
    <source>
        <dbReference type="Proteomes" id="UP000195667"/>
    </source>
</evidence>
<keyword evidence="2" id="KW-1185">Reference proteome</keyword>
<dbReference type="EMBL" id="FUKI01000130">
    <property type="protein sequence ID" value="SJM94344.1"/>
    <property type="molecule type" value="Genomic_DNA"/>
</dbReference>
<organism evidence="1 2">
    <name type="scientific">Crenothrix polyspora</name>
    <dbReference type="NCBI Taxonomy" id="360316"/>
    <lineage>
        <taxon>Bacteria</taxon>
        <taxon>Pseudomonadati</taxon>
        <taxon>Pseudomonadota</taxon>
        <taxon>Gammaproteobacteria</taxon>
        <taxon>Methylococcales</taxon>
        <taxon>Crenotrichaceae</taxon>
        <taxon>Crenothrix</taxon>
    </lineage>
</organism>
<dbReference type="AlphaFoldDB" id="A0A1R4HDQ7"/>
<sequence>MDNSSLLGFILFCVGTSHLSNAVYQLLAAQHFLYFFPLPQGQASLRLIFAEIAGLGGFKAFSKSEISSGLSGSKPMI</sequence>
<accession>A0A1R4HDQ7</accession>
<proteinExistence type="predicted"/>
<reference evidence="2" key="1">
    <citation type="submission" date="2017-02" db="EMBL/GenBank/DDBJ databases">
        <authorList>
            <person name="Daims H."/>
        </authorList>
    </citation>
    <scope>NUCLEOTIDE SEQUENCE [LARGE SCALE GENOMIC DNA]</scope>
</reference>
<protein>
    <submittedName>
        <fullName evidence="1">Uncharacterized protein</fullName>
    </submittedName>
</protein>
<name>A0A1R4HDQ7_9GAMM</name>
<dbReference type="Proteomes" id="UP000195667">
    <property type="component" value="Unassembled WGS sequence"/>
</dbReference>